<reference evidence="1" key="1">
    <citation type="submission" date="2019-11" db="EMBL/GenBank/DDBJ databases">
        <authorList>
            <person name="Feng L."/>
        </authorList>
    </citation>
    <scope>NUCLEOTIDE SEQUENCE</scope>
    <source>
        <strain evidence="1">CinnocuumLFYP12</strain>
    </source>
</reference>
<protein>
    <submittedName>
        <fullName evidence="1">Uncharacterized protein</fullName>
    </submittedName>
</protein>
<proteinExistence type="predicted"/>
<sequence>MRTSSFEHIVRLQFNSYQVIDGSLLDVPSKDVIQVFKVKYLCHLFSLFLLRNNGFQT</sequence>
<accession>A0A6N2WSI8</accession>
<dbReference type="AlphaFoldDB" id="A0A6N2WSI8"/>
<gene>
    <name evidence="1" type="ORF">CILFYP12_03366</name>
</gene>
<dbReference type="EMBL" id="CACRTE010000035">
    <property type="protein sequence ID" value="VYT43906.1"/>
    <property type="molecule type" value="Genomic_DNA"/>
</dbReference>
<name>A0A6N2WSI8_CLOIN</name>
<evidence type="ECO:0000313" key="1">
    <source>
        <dbReference type="EMBL" id="VYT43906.1"/>
    </source>
</evidence>
<organism evidence="1">
    <name type="scientific">Clostridium innocuum</name>
    <dbReference type="NCBI Taxonomy" id="1522"/>
    <lineage>
        <taxon>Bacteria</taxon>
        <taxon>Bacillati</taxon>
        <taxon>Bacillota</taxon>
        <taxon>Clostridia</taxon>
        <taxon>Eubacteriales</taxon>
        <taxon>Clostridiaceae</taxon>
        <taxon>Clostridium</taxon>
    </lineage>
</organism>